<name>A0A1T0B3F4_9PAST</name>
<accession>A0A1T0B3F4</accession>
<organism evidence="1 2">
    <name type="scientific">[Haemophilus] felis</name>
    <dbReference type="NCBI Taxonomy" id="123822"/>
    <lineage>
        <taxon>Bacteria</taxon>
        <taxon>Pseudomonadati</taxon>
        <taxon>Pseudomonadota</taxon>
        <taxon>Gammaproteobacteria</taxon>
        <taxon>Pasteurellales</taxon>
        <taxon>Pasteurellaceae</taxon>
    </lineage>
</organism>
<dbReference type="Proteomes" id="UP000190023">
    <property type="component" value="Unassembled WGS sequence"/>
</dbReference>
<evidence type="ECO:0000313" key="2">
    <source>
        <dbReference type="Proteomes" id="UP000190023"/>
    </source>
</evidence>
<gene>
    <name evidence="1" type="ORF">B0188_04650</name>
</gene>
<keyword evidence="2" id="KW-1185">Reference proteome</keyword>
<dbReference type="AlphaFoldDB" id="A0A1T0B3F4"/>
<dbReference type="STRING" id="123822.B0188_04650"/>
<sequence>MSKPINAPYIQEIIQKTNGLGYMEIKGQTAEERKQDLILQIQRKLARHKNDDRENSHHRG</sequence>
<proteinExistence type="predicted"/>
<dbReference type="EMBL" id="MUYB01000017">
    <property type="protein sequence ID" value="OOS04675.1"/>
    <property type="molecule type" value="Genomic_DNA"/>
</dbReference>
<comment type="caution">
    <text evidence="1">The sequence shown here is derived from an EMBL/GenBank/DDBJ whole genome shotgun (WGS) entry which is preliminary data.</text>
</comment>
<evidence type="ECO:0000313" key="1">
    <source>
        <dbReference type="EMBL" id="OOS04675.1"/>
    </source>
</evidence>
<protein>
    <submittedName>
        <fullName evidence="1">Uncharacterized protein</fullName>
    </submittedName>
</protein>
<reference evidence="1 2" key="1">
    <citation type="submission" date="2017-02" db="EMBL/GenBank/DDBJ databases">
        <title>Draft genome sequence of Haemophilus felis CCUG 31170 type strain.</title>
        <authorList>
            <person name="Engstrom-Jakobsson H."/>
            <person name="Salva-Serra F."/>
            <person name="Thorell K."/>
            <person name="Gonzales-Siles L."/>
            <person name="Karlsson R."/>
            <person name="Boulund F."/>
            <person name="Engstrand L."/>
            <person name="Kristiansson E."/>
            <person name="Moore E."/>
        </authorList>
    </citation>
    <scope>NUCLEOTIDE SEQUENCE [LARGE SCALE GENOMIC DNA]</scope>
    <source>
        <strain evidence="1 2">CCUG 31170</strain>
    </source>
</reference>